<dbReference type="AlphaFoldDB" id="A0A3E2MW34"/>
<sequence length="128" mass="13834">MRTFTPTQYTGNGRVRIVRAKRACNGCGQLVGDVTEQEINAAMDGLPLPDVRGECDWCATQAGLASVLAEQAEFDADLAYLQGISSAIVEHVLHATGPLYYSWGISIAEKMLDEMSPNGRIAMLRSLS</sequence>
<proteinExistence type="predicted"/>
<protein>
    <submittedName>
        <fullName evidence="1">Uncharacterized protein</fullName>
    </submittedName>
</protein>
<organism evidence="1 2">
    <name type="scientific">Mycobacterium marinum</name>
    <dbReference type="NCBI Taxonomy" id="1781"/>
    <lineage>
        <taxon>Bacteria</taxon>
        <taxon>Bacillati</taxon>
        <taxon>Actinomycetota</taxon>
        <taxon>Actinomycetes</taxon>
        <taxon>Mycobacteriales</taxon>
        <taxon>Mycobacteriaceae</taxon>
        <taxon>Mycobacterium</taxon>
        <taxon>Mycobacterium ulcerans group</taxon>
    </lineage>
</organism>
<gene>
    <name evidence="1" type="ORF">DAVIS_02625</name>
</gene>
<dbReference type="Proteomes" id="UP000257451">
    <property type="component" value="Unassembled WGS sequence"/>
</dbReference>
<name>A0A3E2MW34_MYCMR</name>
<reference evidence="1 2" key="1">
    <citation type="journal article" date="2018" name="Sci. Rep.">
        <title>Extensive genomic diversity among Mycobacterium marinum strains revealed by whole genome sequencing.</title>
        <authorList>
            <person name="Das S."/>
            <person name="Pettersson B.M."/>
            <person name="Behra P.R."/>
            <person name="Mallick A."/>
            <person name="Cheramie M."/>
            <person name="Ramesh M."/>
            <person name="Shirreff L."/>
            <person name="DuCote T."/>
            <person name="Dasgupta S."/>
            <person name="Ennis D.G."/>
            <person name="Kirsebom L.A."/>
        </authorList>
    </citation>
    <scope>NUCLEOTIDE SEQUENCE [LARGE SCALE GENOMIC DNA]</scope>
    <source>
        <strain evidence="1 2">Davis1</strain>
    </source>
</reference>
<evidence type="ECO:0000313" key="2">
    <source>
        <dbReference type="Proteomes" id="UP000257451"/>
    </source>
</evidence>
<dbReference type="EMBL" id="PEDF01000080">
    <property type="protein sequence ID" value="RFZ41356.1"/>
    <property type="molecule type" value="Genomic_DNA"/>
</dbReference>
<comment type="caution">
    <text evidence="1">The sequence shown here is derived from an EMBL/GenBank/DDBJ whole genome shotgun (WGS) entry which is preliminary data.</text>
</comment>
<accession>A0A3E2MW34</accession>
<evidence type="ECO:0000313" key="1">
    <source>
        <dbReference type="EMBL" id="RFZ41356.1"/>
    </source>
</evidence>
<dbReference type="RefSeq" id="WP_117432304.1">
    <property type="nucleotide sequence ID" value="NZ_PEDF01000080.1"/>
</dbReference>